<dbReference type="InterPro" id="IPR022644">
    <property type="entry name" value="De-COase2_N"/>
</dbReference>
<dbReference type="PANTHER" id="PTHR43727">
    <property type="entry name" value="DIAMINOPIMELATE DECARBOXYLASE"/>
    <property type="match status" value="1"/>
</dbReference>
<dbReference type="RefSeq" id="WP_187221419.1">
    <property type="nucleotide sequence ID" value="NZ_JABVED010000009.1"/>
</dbReference>
<evidence type="ECO:0000256" key="1">
    <source>
        <dbReference type="ARBA" id="ARBA00001933"/>
    </source>
</evidence>
<evidence type="ECO:0000259" key="4">
    <source>
        <dbReference type="Pfam" id="PF00278"/>
    </source>
</evidence>
<organism evidence="6 7">
    <name type="scientific">Actinokineospora xionganensis</name>
    <dbReference type="NCBI Taxonomy" id="2684470"/>
    <lineage>
        <taxon>Bacteria</taxon>
        <taxon>Bacillati</taxon>
        <taxon>Actinomycetota</taxon>
        <taxon>Actinomycetes</taxon>
        <taxon>Pseudonocardiales</taxon>
        <taxon>Pseudonocardiaceae</taxon>
        <taxon>Actinokineospora</taxon>
    </lineage>
</organism>
<evidence type="ECO:0000259" key="5">
    <source>
        <dbReference type="Pfam" id="PF02784"/>
    </source>
</evidence>
<gene>
    <name evidence="6" type="ORF">GPZ80_17390</name>
</gene>
<name>A0ABR7L8D3_9PSEU</name>
<evidence type="ECO:0000313" key="7">
    <source>
        <dbReference type="Proteomes" id="UP000734823"/>
    </source>
</evidence>
<dbReference type="SUPFAM" id="SSF50621">
    <property type="entry name" value="Alanine racemase C-terminal domain-like"/>
    <property type="match status" value="1"/>
</dbReference>
<feature type="domain" description="Orn/DAP/Arg decarboxylase 2 C-terminal" evidence="4">
    <location>
        <begin position="34"/>
        <end position="378"/>
    </location>
</feature>
<reference evidence="6 7" key="1">
    <citation type="submission" date="2020-06" db="EMBL/GenBank/DDBJ databases">
        <title>Actinokineospora xiongansis sp. nov., isolated from soil of Baiyangdian.</title>
        <authorList>
            <person name="Zhang X."/>
        </authorList>
    </citation>
    <scope>NUCLEOTIDE SEQUENCE [LARGE SCALE GENOMIC DNA]</scope>
    <source>
        <strain evidence="6 7">HBU206404</strain>
    </source>
</reference>
<dbReference type="PANTHER" id="PTHR43727:SF2">
    <property type="entry name" value="GROUP IV DECARBOXYLASE"/>
    <property type="match status" value="1"/>
</dbReference>
<protein>
    <submittedName>
        <fullName evidence="6">Type III PLP-dependent enzyme</fullName>
    </submittedName>
</protein>
<proteinExistence type="inferred from homology"/>
<comment type="similarity">
    <text evidence="3">Belongs to the Orn/Lys/Arg decarboxylase class-II family.</text>
</comment>
<feature type="domain" description="Orn/DAP/Arg decarboxylase 2 N-terminal" evidence="5">
    <location>
        <begin position="40"/>
        <end position="279"/>
    </location>
</feature>
<comment type="caution">
    <text evidence="6">The sequence shown here is derived from an EMBL/GenBank/DDBJ whole genome shotgun (WGS) entry which is preliminary data.</text>
</comment>
<keyword evidence="7" id="KW-1185">Reference proteome</keyword>
<dbReference type="CDD" id="cd06843">
    <property type="entry name" value="PLPDE_III_PvsE_like"/>
    <property type="match status" value="1"/>
</dbReference>
<dbReference type="InterPro" id="IPR029066">
    <property type="entry name" value="PLP-binding_barrel"/>
</dbReference>
<comment type="cofactor">
    <cofactor evidence="1">
        <name>pyridoxal 5'-phosphate</name>
        <dbReference type="ChEBI" id="CHEBI:597326"/>
    </cofactor>
</comment>
<dbReference type="EMBL" id="JABVED010000009">
    <property type="protein sequence ID" value="MBC6448946.1"/>
    <property type="molecule type" value="Genomic_DNA"/>
</dbReference>
<keyword evidence="2" id="KW-0663">Pyridoxal phosphate</keyword>
<dbReference type="PRINTS" id="PR01179">
    <property type="entry name" value="ODADCRBXLASE"/>
</dbReference>
<evidence type="ECO:0000313" key="6">
    <source>
        <dbReference type="EMBL" id="MBC6448946.1"/>
    </source>
</evidence>
<dbReference type="Gene3D" id="3.20.20.10">
    <property type="entry name" value="Alanine racemase"/>
    <property type="match status" value="1"/>
</dbReference>
<sequence>MTTVLPAAVLAPAGTPLTARVTEAVRGLDGSPTYVYDLEHLDAHAGAIRAALGSVELIHAVKANPDPGLLRVIARHVDGLEVASGGELAHVRQMAPDVPLAFGGPGKTDTELTAALHARVERFHVESLNELRRLDVLARELGTRARVLLRVNLPTGGAVGVLTMGGRPSPFGMDPAEADTCAASLESSRGIEFVGIHAHLASGSDPEPCAAQGAAIHHWAIDYARRHGLPLAEVNIGGGMNVDYVRPERVFDWAEYARHLSALPEGPVVRIEPGRAVSAYSGWYATEVLDIKRSHGEWFAICAGGTHHLRTPAAKGHDQPLAVLPVRRWDRPWDRPGCGPDDAITFVGQLCTPKDVLARSVRAGRVRIGDKVVFALAGAYAQNISHVEFLMHDRPAVTHVGDC</sequence>
<dbReference type="Pfam" id="PF00278">
    <property type="entry name" value="Orn_DAP_Arg_deC"/>
    <property type="match status" value="1"/>
</dbReference>
<evidence type="ECO:0000256" key="2">
    <source>
        <dbReference type="ARBA" id="ARBA00022898"/>
    </source>
</evidence>
<dbReference type="Gene3D" id="2.40.37.10">
    <property type="entry name" value="Lyase, Ornithine Decarboxylase, Chain A, domain 1"/>
    <property type="match status" value="1"/>
</dbReference>
<accession>A0ABR7L8D3</accession>
<dbReference type="InterPro" id="IPR009006">
    <property type="entry name" value="Ala_racemase/Decarboxylase_C"/>
</dbReference>
<evidence type="ECO:0000256" key="3">
    <source>
        <dbReference type="RuleBase" id="RU003737"/>
    </source>
</evidence>
<dbReference type="SUPFAM" id="SSF51419">
    <property type="entry name" value="PLP-binding barrel"/>
    <property type="match status" value="1"/>
</dbReference>
<dbReference type="InterPro" id="IPR000183">
    <property type="entry name" value="Orn/DAP/Arg_de-COase"/>
</dbReference>
<dbReference type="InterPro" id="IPR022643">
    <property type="entry name" value="De-COase2_C"/>
</dbReference>
<dbReference type="Proteomes" id="UP000734823">
    <property type="component" value="Unassembled WGS sequence"/>
</dbReference>
<dbReference type="Pfam" id="PF02784">
    <property type="entry name" value="Orn_Arg_deC_N"/>
    <property type="match status" value="1"/>
</dbReference>